<protein>
    <submittedName>
        <fullName evidence="1">Uncharacterized protein</fullName>
    </submittedName>
</protein>
<organism evidence="1 2">
    <name type="scientific">Nannocystis exedens</name>
    <dbReference type="NCBI Taxonomy" id="54"/>
    <lineage>
        <taxon>Bacteria</taxon>
        <taxon>Pseudomonadati</taxon>
        <taxon>Myxococcota</taxon>
        <taxon>Polyangia</taxon>
        <taxon>Nannocystales</taxon>
        <taxon>Nannocystaceae</taxon>
        <taxon>Nannocystis</taxon>
    </lineage>
</organism>
<accession>A0A1I2H7C7</accession>
<keyword evidence="2" id="KW-1185">Reference proteome</keyword>
<evidence type="ECO:0000313" key="1">
    <source>
        <dbReference type="EMBL" id="SFF25468.1"/>
    </source>
</evidence>
<dbReference type="EMBL" id="FOMX01000039">
    <property type="protein sequence ID" value="SFF25468.1"/>
    <property type="molecule type" value="Genomic_DNA"/>
</dbReference>
<dbReference type="Proteomes" id="UP000199400">
    <property type="component" value="Unassembled WGS sequence"/>
</dbReference>
<proteinExistence type="predicted"/>
<evidence type="ECO:0000313" key="2">
    <source>
        <dbReference type="Proteomes" id="UP000199400"/>
    </source>
</evidence>
<dbReference type="STRING" id="54.SAMN02745121_07748"/>
<gene>
    <name evidence="1" type="ORF">SAMN02745121_07748</name>
</gene>
<reference evidence="2" key="1">
    <citation type="submission" date="2016-10" db="EMBL/GenBank/DDBJ databases">
        <authorList>
            <person name="Varghese N."/>
            <person name="Submissions S."/>
        </authorList>
    </citation>
    <scope>NUCLEOTIDE SEQUENCE [LARGE SCALE GENOMIC DNA]</scope>
    <source>
        <strain evidence="2">ATCC 25963</strain>
    </source>
</reference>
<sequence>MHKMMRREYARMRLHRPLVVNLECNNLDACSGLDGRAALALACGLRNASHTG</sequence>
<dbReference type="AlphaFoldDB" id="A0A1I2H7C7"/>
<name>A0A1I2H7C7_9BACT</name>